<dbReference type="AlphaFoldDB" id="A0A8J6YXB3"/>
<name>A0A8J6YXB3_9RHOB</name>
<evidence type="ECO:0000313" key="3">
    <source>
        <dbReference type="Proteomes" id="UP000609121"/>
    </source>
</evidence>
<dbReference type="RefSeq" id="WP_407943746.1">
    <property type="nucleotide sequence ID" value="NZ_JACVXA010000010.1"/>
</dbReference>
<accession>A0A8J6YXB3</accession>
<keyword evidence="3" id="KW-1185">Reference proteome</keyword>
<reference evidence="2" key="1">
    <citation type="submission" date="2020-09" db="EMBL/GenBank/DDBJ databases">
        <title>A novel bacterium of genus Mangrovicoccus, isolated from South China Sea.</title>
        <authorList>
            <person name="Huang H."/>
            <person name="Mo K."/>
            <person name="Hu Y."/>
        </authorList>
    </citation>
    <scope>NUCLEOTIDE SEQUENCE</scope>
    <source>
        <strain evidence="2">HB182678</strain>
    </source>
</reference>
<feature type="compositionally biased region" description="Low complexity" evidence="1">
    <location>
        <begin position="76"/>
        <end position="93"/>
    </location>
</feature>
<feature type="region of interest" description="Disordered" evidence="1">
    <location>
        <begin position="76"/>
        <end position="95"/>
    </location>
</feature>
<comment type="caution">
    <text evidence="2">The sequence shown here is derived from an EMBL/GenBank/DDBJ whole genome shotgun (WGS) entry which is preliminary data.</text>
</comment>
<feature type="region of interest" description="Disordered" evidence="1">
    <location>
        <begin position="209"/>
        <end position="250"/>
    </location>
</feature>
<evidence type="ECO:0000256" key="1">
    <source>
        <dbReference type="SAM" id="MobiDB-lite"/>
    </source>
</evidence>
<proteinExistence type="predicted"/>
<evidence type="ECO:0000313" key="2">
    <source>
        <dbReference type="EMBL" id="MBE3637551.1"/>
    </source>
</evidence>
<feature type="non-terminal residue" evidence="2">
    <location>
        <position position="1"/>
    </location>
</feature>
<organism evidence="2 3">
    <name type="scientific">Mangrovicoccus algicola</name>
    <dbReference type="NCBI Taxonomy" id="2771008"/>
    <lineage>
        <taxon>Bacteria</taxon>
        <taxon>Pseudomonadati</taxon>
        <taxon>Pseudomonadota</taxon>
        <taxon>Alphaproteobacteria</taxon>
        <taxon>Rhodobacterales</taxon>
        <taxon>Paracoccaceae</taxon>
        <taxon>Mangrovicoccus</taxon>
    </lineage>
</organism>
<feature type="compositionally biased region" description="Acidic residues" evidence="1">
    <location>
        <begin position="240"/>
        <end position="250"/>
    </location>
</feature>
<sequence>VTEGLAELAGTADRLLGAEGPLAGIAAHLEGQDAPAGMVAAVDLGEVPGTLSGAKEWETGGERAEVLSALAADAAAPLSAPAEPDAPEASAPAEADDGFLSGFLAEGAAAPDNVLEGLLGEADPFGLDPAPQEGTGSGAGSLFADLLDGGGLSGALVEAELVDGTGAMTAAPDPETDALLNQILDGGTGDAIGTGDAFDALLADPLPDEAGGGIFAATGDGPDAANLLDRSLPDAPGLLDDLDDPAVDET</sequence>
<gene>
    <name evidence="2" type="ORF">ICN82_04950</name>
</gene>
<dbReference type="EMBL" id="JACVXA010000010">
    <property type="protein sequence ID" value="MBE3637551.1"/>
    <property type="molecule type" value="Genomic_DNA"/>
</dbReference>
<protein>
    <submittedName>
        <fullName evidence="2">Uncharacterized protein</fullName>
    </submittedName>
</protein>
<dbReference type="Proteomes" id="UP000609121">
    <property type="component" value="Unassembled WGS sequence"/>
</dbReference>